<reference evidence="2" key="1">
    <citation type="submission" date="2019-03" db="EMBL/GenBank/DDBJ databases">
        <title>Lake Tanganyika Metagenome-Assembled Genomes (MAGs).</title>
        <authorList>
            <person name="Tran P."/>
        </authorList>
    </citation>
    <scope>NUCLEOTIDE SEQUENCE</scope>
    <source>
        <strain evidence="2">K_DeepCast_150m_m2_040</strain>
    </source>
</reference>
<dbReference type="Pfam" id="PF22599">
    <property type="entry name" value="SecDF_P1_head"/>
    <property type="match status" value="1"/>
</dbReference>
<sequence>MWRLSASMLGLLTGLVLIGCGGKTNLRITLRLADTTRAALRLRGDSARIQTRLDLLYEEPGFRPPSQRAKVEIGENRLVVTVEDTAGAARIERIASTQGLVSFRLIAEDSVAWTVLDSADNWLRRHPISGLESLSGRIGYRAHDFRVSNPDYRLVSAVLDGIDSLVYGSWQPVFRAPDMGMADTWRTLYIVERQPQMSNVKGWLIEHADAHRPRGARPSRPLPKDAEPFHAPFVVEIRLGRDTFSGCNPTQKLAEVTARHVRQRLAFVMDSVVLSAPMIQCEIPDGTFLVVTDDTLGAYARDLTTVLLNGPLRSPLVVDRVERVRAR</sequence>
<evidence type="ECO:0000313" key="3">
    <source>
        <dbReference type="Proteomes" id="UP000779900"/>
    </source>
</evidence>
<dbReference type="InterPro" id="IPR054384">
    <property type="entry name" value="SecDF_P1_head"/>
</dbReference>
<comment type="caution">
    <text evidence="2">The sequence shown here is derived from an EMBL/GenBank/DDBJ whole genome shotgun (WGS) entry which is preliminary data.</text>
</comment>
<feature type="domain" description="SecDF P1 head subdomain" evidence="1">
    <location>
        <begin position="250"/>
        <end position="312"/>
    </location>
</feature>
<dbReference type="EMBL" id="VGIR01000011">
    <property type="protein sequence ID" value="MBM3330808.1"/>
    <property type="molecule type" value="Genomic_DNA"/>
</dbReference>
<dbReference type="Gene3D" id="3.30.1360.200">
    <property type="match status" value="1"/>
</dbReference>
<dbReference type="Proteomes" id="UP000779900">
    <property type="component" value="Unassembled WGS sequence"/>
</dbReference>
<dbReference type="AlphaFoldDB" id="A0A938BTD2"/>
<proteinExistence type="predicted"/>
<accession>A0A938BTD2</accession>
<organism evidence="2 3">
    <name type="scientific">candidate division WOR-3 bacterium</name>
    <dbReference type="NCBI Taxonomy" id="2052148"/>
    <lineage>
        <taxon>Bacteria</taxon>
        <taxon>Bacteria division WOR-3</taxon>
    </lineage>
</organism>
<evidence type="ECO:0000259" key="1">
    <source>
        <dbReference type="Pfam" id="PF22599"/>
    </source>
</evidence>
<gene>
    <name evidence="2" type="ORF">FJY68_03020</name>
</gene>
<protein>
    <recommendedName>
        <fullName evidence="1">SecDF P1 head subdomain domain-containing protein</fullName>
    </recommendedName>
</protein>
<evidence type="ECO:0000313" key="2">
    <source>
        <dbReference type="EMBL" id="MBM3330808.1"/>
    </source>
</evidence>
<dbReference type="PROSITE" id="PS51257">
    <property type="entry name" value="PROKAR_LIPOPROTEIN"/>
    <property type="match status" value="1"/>
</dbReference>
<name>A0A938BTD2_UNCW3</name>